<organism evidence="8 9">
    <name type="scientific">Anelloviridae sp</name>
    <dbReference type="NCBI Taxonomy" id="2055263"/>
    <lineage>
        <taxon>Viruses</taxon>
        <taxon>Monodnaviria</taxon>
        <taxon>Shotokuvirae</taxon>
        <taxon>Commensaviricota</taxon>
        <taxon>Cardeaviricetes</taxon>
        <taxon>Sanitavirales</taxon>
        <taxon>Anelloviridae</taxon>
    </lineage>
</organism>
<dbReference type="InterPro" id="IPR004219">
    <property type="entry name" value="TTvirus_Unk"/>
</dbReference>
<name>A0A385E210_9VIRU</name>
<keyword evidence="3 6" id="KW-1140">T=1 icosahedral capsid protein</keyword>
<proteinExistence type="inferred from homology"/>
<evidence type="ECO:0000313" key="9">
    <source>
        <dbReference type="Proteomes" id="UP000290387"/>
    </source>
</evidence>
<evidence type="ECO:0000313" key="8">
    <source>
        <dbReference type="EMBL" id="AXQ65801.1"/>
    </source>
</evidence>
<dbReference type="GO" id="GO:0039615">
    <property type="term" value="C:T=1 icosahedral viral capsid"/>
    <property type="evidence" value="ECO:0007669"/>
    <property type="project" value="UniProtKB-UniRule"/>
</dbReference>
<evidence type="ECO:0000256" key="7">
    <source>
        <dbReference type="SAM" id="Coils"/>
    </source>
</evidence>
<evidence type="ECO:0000256" key="1">
    <source>
        <dbReference type="ARBA" id="ARBA00004328"/>
    </source>
</evidence>
<dbReference type="RefSeq" id="YP_010790237.1">
    <property type="nucleotide sequence ID" value="NC_075376.1"/>
</dbReference>
<comment type="similarity">
    <text evidence="2 6">Belongs to the anelloviridae capsid protein family.</text>
</comment>
<comment type="function">
    <text evidence="6">Self-assembles to form an icosahedral capsid.</text>
</comment>
<evidence type="ECO:0000256" key="3">
    <source>
        <dbReference type="ARBA" id="ARBA00022431"/>
    </source>
</evidence>
<sequence>MPPYYRRRYYRANFWNWKRRRNAFRRRRFRKPIRGKYRRRRVRKQRFSKTFKKKLKQLRVTQWQPSYIRNCRISGILELFEAGQGRFPNNFASYKETFTQHNTPGGGGWSLQELTLSNLFTQNQFFMNYWSVTNSGLNLVRYRGAKIKLYRQRKIDYIFQYYTEEAIHAGKYWYPAFHPIKMILTKNKITVPSLQTQPNNKKLYKKIYLKPPKLLKNNWYFQQHICTYPLIRFVATAVDLNYMFISPKSNNTNITIHMLNTGFFLKHNFQYASPDVGYTPKAQTYLYGLENGEYDLKNEKIRNLIYLGGQKYQKGDPIHNLQWNTYKDKSLWGNIFYTTYFDFERTVIIHTKSPTELYTTFLDKTLNETGSFTSKTTPFYLDVRYNPYKDKGTGNIAYWLRVLDATNEKWDPYDDPDLQISGYPFWLMLWGWSDYTKKLGKARNLDNDWLLVLKSPSAFSTPLAPYVPLNDSFIRGQAPWNNDADEIVPNDLNHWFPKWKFQEETINDLLMSGPGTCKSPEQTSIQAKMKYQFFFKWGGNSARMETITDPMAQPITPHPNNQLLSNEIIDPQQSIENLLYKWDVRRETITAAAEKRIKEIETHDQSLFTDGALHSQTETPQTETTPQEEKQALLLQLQQLQQYNEQLQHKFLRLRQLTMEK</sequence>
<evidence type="ECO:0000256" key="5">
    <source>
        <dbReference type="ARBA" id="ARBA00022844"/>
    </source>
</evidence>
<dbReference type="EMBL" id="MH648982">
    <property type="protein sequence ID" value="AXQ65801.1"/>
    <property type="molecule type" value="Genomic_DNA"/>
</dbReference>
<dbReference type="Pfam" id="PF02956">
    <property type="entry name" value="TT_ORF1"/>
    <property type="match status" value="1"/>
</dbReference>
<keyword evidence="9" id="KW-1185">Reference proteome</keyword>
<evidence type="ECO:0000256" key="2">
    <source>
        <dbReference type="ARBA" id="ARBA00006131"/>
    </source>
</evidence>
<evidence type="ECO:0000256" key="4">
    <source>
        <dbReference type="ARBA" id="ARBA00022561"/>
    </source>
</evidence>
<dbReference type="Proteomes" id="UP000290387">
    <property type="component" value="Segment"/>
</dbReference>
<reference evidence="8 9" key="1">
    <citation type="submission" date="2018-07" db="EMBL/GenBank/DDBJ databases">
        <title>Uncovering a Universe of Circular DNA Viruses in Animal Metagenomes.</title>
        <authorList>
            <person name="Tisza M."/>
            <person name="Buck C."/>
            <person name="Pastrana D."/>
            <person name="Welch N."/>
            <person name="Peretti A."/>
        </authorList>
    </citation>
    <scope>NUCLEOTIDE SEQUENCE [LARGE SCALE GENOMIC DNA]</scope>
    <source>
        <strain evidence="8">Ctbf014</strain>
    </source>
</reference>
<protein>
    <recommendedName>
        <fullName evidence="6">Capsid protein</fullName>
    </recommendedName>
</protein>
<evidence type="ECO:0000256" key="6">
    <source>
        <dbReference type="RuleBase" id="RU361230"/>
    </source>
</evidence>
<keyword evidence="7" id="KW-0175">Coiled coil</keyword>
<comment type="subcellular location">
    <subcellularLocation>
        <location evidence="1 6">Virion</location>
    </subcellularLocation>
</comment>
<accession>A0A385E210</accession>
<keyword evidence="4 6" id="KW-0167">Capsid protein</keyword>
<feature type="coiled-coil region" evidence="7">
    <location>
        <begin position="630"/>
        <end position="660"/>
    </location>
</feature>
<dbReference type="KEGG" id="vg:80527557"/>
<dbReference type="GeneID" id="80527557"/>
<keyword evidence="5 6" id="KW-0946">Virion</keyword>